<evidence type="ECO:0000256" key="1">
    <source>
        <dbReference type="ARBA" id="ARBA00023004"/>
    </source>
</evidence>
<dbReference type="Proteomes" id="UP000241434">
    <property type="component" value="Unassembled WGS sequence"/>
</dbReference>
<dbReference type="EMBL" id="JYGE01000001">
    <property type="protein sequence ID" value="PSJ32225.1"/>
    <property type="molecule type" value="Genomic_DNA"/>
</dbReference>
<gene>
    <name evidence="3" type="ORF">UF10_00210</name>
</gene>
<dbReference type="AlphaFoldDB" id="A0A2P7Q2N6"/>
<evidence type="ECO:0000259" key="2">
    <source>
        <dbReference type="SMART" id="SM00899"/>
    </source>
</evidence>
<dbReference type="InterPro" id="IPR053184">
    <property type="entry name" value="FeoA-like"/>
</dbReference>
<dbReference type="SUPFAM" id="SSF50037">
    <property type="entry name" value="C-terminal domain of transcriptional repressors"/>
    <property type="match status" value="1"/>
</dbReference>
<organism evidence="3 4">
    <name type="scientific">Peptostreptococcus russellii</name>
    <dbReference type="NCBI Taxonomy" id="215200"/>
    <lineage>
        <taxon>Bacteria</taxon>
        <taxon>Bacillati</taxon>
        <taxon>Bacillota</taxon>
        <taxon>Clostridia</taxon>
        <taxon>Peptostreptococcales</taxon>
        <taxon>Peptostreptococcaceae</taxon>
        <taxon>Peptostreptococcus</taxon>
    </lineage>
</organism>
<keyword evidence="4" id="KW-1185">Reference proteome</keyword>
<dbReference type="InterPro" id="IPR038157">
    <property type="entry name" value="FeoA_core_dom"/>
</dbReference>
<dbReference type="PANTHER" id="PTHR43151">
    <property type="entry name" value="FEOA FAMILY PROTEIN"/>
    <property type="match status" value="1"/>
</dbReference>
<comment type="caution">
    <text evidence="3">The sequence shown here is derived from an EMBL/GenBank/DDBJ whole genome shotgun (WGS) entry which is preliminary data.</text>
</comment>
<dbReference type="PANTHER" id="PTHR43151:SF1">
    <property type="entry name" value="SSR2333 PROTEIN"/>
    <property type="match status" value="1"/>
</dbReference>
<keyword evidence="1" id="KW-0408">Iron</keyword>
<sequence length="73" mass="7853">MNLSLAPLGVPMKINKVRLKGEQKTQLANMGFVEDSELMAVSENAGNIIVNIKGSRVGIGKELAMRIMIAPSE</sequence>
<proteinExistence type="predicted"/>
<dbReference type="InterPro" id="IPR008988">
    <property type="entry name" value="Transcriptional_repressor_C"/>
</dbReference>
<dbReference type="Gene3D" id="2.30.30.90">
    <property type="match status" value="1"/>
</dbReference>
<name>A0A2P7Q2N6_9FIRM</name>
<dbReference type="RefSeq" id="WP_106775862.1">
    <property type="nucleotide sequence ID" value="NZ_JBGGGQ010000002.1"/>
</dbReference>
<reference evidence="3" key="1">
    <citation type="thesis" date="2015" institute="Rutgers" country="The State University of New Jersey, 14 College Farm Rd., New Brunswick, NJ, USA">
        <title>Ammonia toxicity in bacteria and its implications for treatment of and resource recovery from highly nitrogenous organic wastes.</title>
        <authorList>
            <person name="Luther A.K."/>
        </authorList>
    </citation>
    <scope>NUCLEOTIDE SEQUENCE</scope>
    <source>
        <strain evidence="3">RT-10B</strain>
    </source>
</reference>
<accession>A0A2P7Q2N6</accession>
<dbReference type="SMART" id="SM00899">
    <property type="entry name" value="FeoA"/>
    <property type="match status" value="1"/>
</dbReference>
<dbReference type="Pfam" id="PF04023">
    <property type="entry name" value="FeoA"/>
    <property type="match status" value="1"/>
</dbReference>
<feature type="domain" description="Ferrous iron transporter FeoA-like" evidence="2">
    <location>
        <begin position="1"/>
        <end position="71"/>
    </location>
</feature>
<dbReference type="InterPro" id="IPR007167">
    <property type="entry name" value="Fe-transptr_FeoA-like"/>
</dbReference>
<dbReference type="OrthoDB" id="5984at2"/>
<protein>
    <submittedName>
        <fullName evidence="3">Iron transporter FeoA</fullName>
    </submittedName>
</protein>
<dbReference type="GO" id="GO:0046914">
    <property type="term" value="F:transition metal ion binding"/>
    <property type="evidence" value="ECO:0007669"/>
    <property type="project" value="InterPro"/>
</dbReference>
<evidence type="ECO:0000313" key="4">
    <source>
        <dbReference type="Proteomes" id="UP000241434"/>
    </source>
</evidence>
<evidence type="ECO:0000313" key="3">
    <source>
        <dbReference type="EMBL" id="PSJ32225.1"/>
    </source>
</evidence>